<evidence type="ECO:0000256" key="2">
    <source>
        <dbReference type="ARBA" id="ARBA00023125"/>
    </source>
</evidence>
<dbReference type="InterPro" id="IPR001647">
    <property type="entry name" value="HTH_TetR"/>
</dbReference>
<evidence type="ECO:0000313" key="6">
    <source>
        <dbReference type="EMBL" id="MDR5710642.1"/>
    </source>
</evidence>
<dbReference type="Pfam" id="PF02909">
    <property type="entry name" value="TetR_C_1"/>
    <property type="match status" value="1"/>
</dbReference>
<dbReference type="PANTHER" id="PTHR30055:SF151">
    <property type="entry name" value="TRANSCRIPTIONAL REGULATORY PROTEIN"/>
    <property type="match status" value="1"/>
</dbReference>
<evidence type="ECO:0000256" key="3">
    <source>
        <dbReference type="ARBA" id="ARBA00023163"/>
    </source>
</evidence>
<reference evidence="7" key="1">
    <citation type="submission" date="2023-07" db="EMBL/GenBank/DDBJ databases">
        <title>Description of three actinobacteria isolated from air of manufacturing shop in a pharmaceutical factory.</title>
        <authorList>
            <person name="Zhang D.-F."/>
        </authorList>
    </citation>
    <scope>NUCLEOTIDE SEQUENCE [LARGE SCALE GENOMIC DNA]</scope>
    <source>
        <strain evidence="7">CCTCC AB 207010</strain>
    </source>
</reference>
<dbReference type="Pfam" id="PF00440">
    <property type="entry name" value="TetR_N"/>
    <property type="match status" value="1"/>
</dbReference>
<dbReference type="SUPFAM" id="SSF46689">
    <property type="entry name" value="Homeodomain-like"/>
    <property type="match status" value="1"/>
</dbReference>
<accession>A0ABU1FQJ9</accession>
<evidence type="ECO:0000256" key="1">
    <source>
        <dbReference type="ARBA" id="ARBA00023015"/>
    </source>
</evidence>
<dbReference type="InterPro" id="IPR009057">
    <property type="entry name" value="Homeodomain-like_sf"/>
</dbReference>
<feature type="domain" description="HTH tetR-type" evidence="5">
    <location>
        <begin position="42"/>
        <end position="102"/>
    </location>
</feature>
<organism evidence="6 7">
    <name type="scientific">Nesterenkonia flava</name>
    <dbReference type="NCBI Taxonomy" id="469799"/>
    <lineage>
        <taxon>Bacteria</taxon>
        <taxon>Bacillati</taxon>
        <taxon>Actinomycetota</taxon>
        <taxon>Actinomycetes</taxon>
        <taxon>Micrococcales</taxon>
        <taxon>Micrococcaceae</taxon>
        <taxon>Nesterenkonia</taxon>
    </lineage>
</organism>
<keyword evidence="1" id="KW-0805">Transcription regulation</keyword>
<dbReference type="RefSeq" id="WP_310536032.1">
    <property type="nucleotide sequence ID" value="NZ_BAAAOC010000008.1"/>
</dbReference>
<feature type="DNA-binding region" description="H-T-H motif" evidence="4">
    <location>
        <begin position="65"/>
        <end position="84"/>
    </location>
</feature>
<dbReference type="PROSITE" id="PS50977">
    <property type="entry name" value="HTH_TETR_2"/>
    <property type="match status" value="1"/>
</dbReference>
<dbReference type="EMBL" id="JAVKGT010000001">
    <property type="protein sequence ID" value="MDR5710642.1"/>
    <property type="molecule type" value="Genomic_DNA"/>
</dbReference>
<dbReference type="SUPFAM" id="SSF48498">
    <property type="entry name" value="Tetracyclin repressor-like, C-terminal domain"/>
    <property type="match status" value="1"/>
</dbReference>
<dbReference type="Proteomes" id="UP001260872">
    <property type="component" value="Unassembled WGS sequence"/>
</dbReference>
<name>A0ABU1FQJ9_9MICC</name>
<dbReference type="Gene3D" id="1.10.357.10">
    <property type="entry name" value="Tetracycline Repressor, domain 2"/>
    <property type="match status" value="1"/>
</dbReference>
<keyword evidence="2 4" id="KW-0238">DNA-binding</keyword>
<dbReference type="InterPro" id="IPR004111">
    <property type="entry name" value="Repressor_TetR_C"/>
</dbReference>
<evidence type="ECO:0000256" key="4">
    <source>
        <dbReference type="PROSITE-ProRule" id="PRU00335"/>
    </source>
</evidence>
<sequence length="255" mass="28376">MSEHTAAEHAPESPTPAEQALVRSLQLLWEGLPENSRGPRASLTLPQIITAAIEIADAEGLSALSMRRLAKELGVGTMSLYRYVPGKSELLNLMLDHMIALETDLPQGSWRELVEASAHSSRRLYLDHPWLLQVNWSRAAMGPNSIANMDVMVSALLELPISDQERIMLVSLIDGYVTGSVRQEIQYESSASDYGVSDDQFWTLQLPWLKRAMASGRYPAMAQLGDDAYTGGWDEQFAYGLRMLLDGIEQDISRR</sequence>
<dbReference type="Gene3D" id="1.10.10.60">
    <property type="entry name" value="Homeodomain-like"/>
    <property type="match status" value="1"/>
</dbReference>
<gene>
    <name evidence="6" type="ORF">RH857_00595</name>
</gene>
<evidence type="ECO:0000259" key="5">
    <source>
        <dbReference type="PROSITE" id="PS50977"/>
    </source>
</evidence>
<proteinExistence type="predicted"/>
<dbReference type="InterPro" id="IPR050109">
    <property type="entry name" value="HTH-type_TetR-like_transc_reg"/>
</dbReference>
<evidence type="ECO:0000313" key="7">
    <source>
        <dbReference type="Proteomes" id="UP001260872"/>
    </source>
</evidence>
<dbReference type="InterPro" id="IPR036271">
    <property type="entry name" value="Tet_transcr_reg_TetR-rel_C_sf"/>
</dbReference>
<keyword evidence="3" id="KW-0804">Transcription</keyword>
<protein>
    <submittedName>
        <fullName evidence="6">TetR/AcrR family transcriptional regulator</fullName>
    </submittedName>
</protein>
<keyword evidence="7" id="KW-1185">Reference proteome</keyword>
<comment type="caution">
    <text evidence="6">The sequence shown here is derived from an EMBL/GenBank/DDBJ whole genome shotgun (WGS) entry which is preliminary data.</text>
</comment>
<dbReference type="PANTHER" id="PTHR30055">
    <property type="entry name" value="HTH-TYPE TRANSCRIPTIONAL REGULATOR RUTR"/>
    <property type="match status" value="1"/>
</dbReference>